<sequence>MHRITSRISRSVGFSPLRPSHSPYTVPLVLLSRSYHTTLPLNAPKSESPAYQCGECGKAFRLLNALNHHIMTKHAGHAKAMVNKGGKLEEVKPEEAKGKSSSGTETTSTSTTASAAATAGKMQGHVGFPGMAHSTFGGPSLFGAPLGGVGVAATLAASGSAATGTTTGVGSVNSTSDNTIANDDADKKLFVCTICQKTFRLEAALQHHYQAKHNMEMPTSSTSGNNIGQTTQSNTPAGSSSTAFGSSGDDATKPSSGMQYIHSQESVLPQAPQYHLDVAPNAPEEGDVAAHWRCVNHCVVMGPVQNIQEGYVFEDKVVQFTLVTDFEGPSPGDPDKDFHTVRVFDITYSDQVKKELKEGERFLVTGRLRMIPQYDAAMKKYYHYPVIQVHPGCGSVVKV</sequence>
<dbReference type="Pfam" id="PF00096">
    <property type="entry name" value="zf-C2H2"/>
    <property type="match status" value="2"/>
</dbReference>
<feature type="compositionally biased region" description="Low complexity" evidence="2">
    <location>
        <begin position="237"/>
        <end position="249"/>
    </location>
</feature>
<proteinExistence type="predicted"/>
<keyword evidence="1" id="KW-0863">Zinc-finger</keyword>
<evidence type="ECO:0000256" key="2">
    <source>
        <dbReference type="SAM" id="MobiDB-lite"/>
    </source>
</evidence>
<feature type="region of interest" description="Disordered" evidence="2">
    <location>
        <begin position="161"/>
        <end position="180"/>
    </location>
</feature>
<feature type="compositionally biased region" description="Low complexity" evidence="2">
    <location>
        <begin position="161"/>
        <end position="176"/>
    </location>
</feature>
<gene>
    <name evidence="4" type="ORF">TM35_000272240</name>
</gene>
<dbReference type="VEuPathDB" id="TriTrypDB:TM35_000272240"/>
<reference evidence="4 5" key="1">
    <citation type="submission" date="2017-03" db="EMBL/GenBank/DDBJ databases">
        <title>An alternative strategy for trypanosome survival in the mammalian bloodstream revealed through genome and transcriptome analysis of the ubiquitous bovine parasite Trypanosoma (Megatrypanum) theileri.</title>
        <authorList>
            <person name="Kelly S."/>
            <person name="Ivens A."/>
            <person name="Mott A."/>
            <person name="O'Neill E."/>
            <person name="Emms D."/>
            <person name="Macleod O."/>
            <person name="Voorheis P."/>
            <person name="Matthews J."/>
            <person name="Matthews K."/>
            <person name="Carrington M."/>
        </authorList>
    </citation>
    <scope>NUCLEOTIDE SEQUENCE [LARGE SCALE GENOMIC DNA]</scope>
    <source>
        <strain evidence="4">Edinburgh</strain>
    </source>
</reference>
<evidence type="ECO:0000259" key="3">
    <source>
        <dbReference type="PROSITE" id="PS50157"/>
    </source>
</evidence>
<dbReference type="STRING" id="67003.A0A1X0NPK8"/>
<dbReference type="InterPro" id="IPR013087">
    <property type="entry name" value="Znf_C2H2_type"/>
</dbReference>
<dbReference type="InterPro" id="IPR036236">
    <property type="entry name" value="Znf_C2H2_sf"/>
</dbReference>
<dbReference type="GO" id="GO:0008270">
    <property type="term" value="F:zinc ion binding"/>
    <property type="evidence" value="ECO:0007669"/>
    <property type="project" value="UniProtKB-KW"/>
</dbReference>
<dbReference type="Proteomes" id="UP000192257">
    <property type="component" value="Unassembled WGS sequence"/>
</dbReference>
<dbReference type="PROSITE" id="PS50157">
    <property type="entry name" value="ZINC_FINGER_C2H2_2"/>
    <property type="match status" value="2"/>
</dbReference>
<comment type="caution">
    <text evidence="4">The sequence shown here is derived from an EMBL/GenBank/DDBJ whole genome shotgun (WGS) entry which is preliminary data.</text>
</comment>
<dbReference type="Gene3D" id="2.40.50.140">
    <property type="entry name" value="Nucleic acid-binding proteins"/>
    <property type="match status" value="1"/>
</dbReference>
<name>A0A1X0NPK8_9TRYP</name>
<dbReference type="GeneID" id="39987897"/>
<dbReference type="SMART" id="SM00355">
    <property type="entry name" value="ZnF_C2H2"/>
    <property type="match status" value="2"/>
</dbReference>
<keyword evidence="5" id="KW-1185">Reference proteome</keyword>
<evidence type="ECO:0000313" key="5">
    <source>
        <dbReference type="Proteomes" id="UP000192257"/>
    </source>
</evidence>
<feature type="compositionally biased region" description="Basic and acidic residues" evidence="2">
    <location>
        <begin position="88"/>
        <end position="98"/>
    </location>
</feature>
<dbReference type="RefSeq" id="XP_028880700.1">
    <property type="nucleotide sequence ID" value="XM_029028117.1"/>
</dbReference>
<dbReference type="SUPFAM" id="SSF57667">
    <property type="entry name" value="beta-beta-alpha zinc fingers"/>
    <property type="match status" value="1"/>
</dbReference>
<keyword evidence="1" id="KW-0479">Metal-binding</keyword>
<dbReference type="InterPro" id="IPR012340">
    <property type="entry name" value="NA-bd_OB-fold"/>
</dbReference>
<feature type="domain" description="C2H2-type" evidence="3">
    <location>
        <begin position="51"/>
        <end position="79"/>
    </location>
</feature>
<feature type="domain" description="C2H2-type" evidence="3">
    <location>
        <begin position="190"/>
        <end position="218"/>
    </location>
</feature>
<feature type="region of interest" description="Disordered" evidence="2">
    <location>
        <begin position="216"/>
        <end position="257"/>
    </location>
</feature>
<feature type="compositionally biased region" description="Polar residues" evidence="2">
    <location>
        <begin position="217"/>
        <end position="236"/>
    </location>
</feature>
<feature type="region of interest" description="Disordered" evidence="2">
    <location>
        <begin position="88"/>
        <end position="118"/>
    </location>
</feature>
<dbReference type="PROSITE" id="PS00028">
    <property type="entry name" value="ZINC_FINGER_C2H2_1"/>
    <property type="match status" value="2"/>
</dbReference>
<dbReference type="PANTHER" id="PTHR40735">
    <property type="entry name" value="RNA-EDITING COMPLEX PROTEIN MP42-RELATED"/>
    <property type="match status" value="1"/>
</dbReference>
<evidence type="ECO:0000313" key="4">
    <source>
        <dbReference type="EMBL" id="ORC86634.1"/>
    </source>
</evidence>
<protein>
    <submittedName>
        <fullName evidence="4">Putative RNA-editing complex protein</fullName>
    </submittedName>
</protein>
<dbReference type="EMBL" id="NBCO01000027">
    <property type="protein sequence ID" value="ORC86634.1"/>
    <property type="molecule type" value="Genomic_DNA"/>
</dbReference>
<organism evidence="4 5">
    <name type="scientific">Trypanosoma theileri</name>
    <dbReference type="NCBI Taxonomy" id="67003"/>
    <lineage>
        <taxon>Eukaryota</taxon>
        <taxon>Discoba</taxon>
        <taxon>Euglenozoa</taxon>
        <taxon>Kinetoplastea</taxon>
        <taxon>Metakinetoplastina</taxon>
        <taxon>Trypanosomatida</taxon>
        <taxon>Trypanosomatidae</taxon>
        <taxon>Trypanosoma</taxon>
    </lineage>
</organism>
<keyword evidence="1" id="KW-0862">Zinc</keyword>
<evidence type="ECO:0000256" key="1">
    <source>
        <dbReference type="PROSITE-ProRule" id="PRU00042"/>
    </source>
</evidence>
<dbReference type="AlphaFoldDB" id="A0A1X0NPK8"/>
<accession>A0A1X0NPK8</accession>
<dbReference type="Gene3D" id="3.30.160.60">
    <property type="entry name" value="Classic Zinc Finger"/>
    <property type="match status" value="1"/>
</dbReference>
<dbReference type="OrthoDB" id="6077919at2759"/>
<dbReference type="PANTHER" id="PTHR40735:SF3">
    <property type="entry name" value="RNA-EDITING COMPLEX PROTEIN MP42"/>
    <property type="match status" value="1"/>
</dbReference>
<dbReference type="CDD" id="cd23960">
    <property type="entry name" value="KREPA3"/>
    <property type="match status" value="1"/>
</dbReference>
<feature type="compositionally biased region" description="Low complexity" evidence="2">
    <location>
        <begin position="99"/>
        <end position="118"/>
    </location>
</feature>